<gene>
    <name evidence="1" type="ORF">UX87_C0051G0007</name>
</gene>
<dbReference type="AlphaFoldDB" id="A0A0G1UX78"/>
<accession>A0A0G1UX78</accession>
<sequence length="41" mass="4396">MLFGTRAVYFISIKKAITLGMHLSNQAAHVTLVNTPAPVAI</sequence>
<dbReference type="Proteomes" id="UP000034364">
    <property type="component" value="Unassembled WGS sequence"/>
</dbReference>
<name>A0A0G1UX78_9BACT</name>
<protein>
    <submittedName>
        <fullName evidence="1">Uncharacterized protein</fullName>
    </submittedName>
</protein>
<organism evidence="1 2">
    <name type="scientific">Candidatus Amesbacteria bacterium GW2011_GWA1_47_16</name>
    <dbReference type="NCBI Taxonomy" id="1618353"/>
    <lineage>
        <taxon>Bacteria</taxon>
        <taxon>Candidatus Amesiibacteriota</taxon>
    </lineage>
</organism>
<evidence type="ECO:0000313" key="1">
    <source>
        <dbReference type="EMBL" id="KKU62325.1"/>
    </source>
</evidence>
<evidence type="ECO:0000313" key="2">
    <source>
        <dbReference type="Proteomes" id="UP000034364"/>
    </source>
</evidence>
<comment type="caution">
    <text evidence="1">The sequence shown here is derived from an EMBL/GenBank/DDBJ whole genome shotgun (WGS) entry which is preliminary data.</text>
</comment>
<reference evidence="1 2" key="1">
    <citation type="journal article" date="2015" name="Nature">
        <title>rRNA introns, odd ribosomes, and small enigmatic genomes across a large radiation of phyla.</title>
        <authorList>
            <person name="Brown C.T."/>
            <person name="Hug L.A."/>
            <person name="Thomas B.C."/>
            <person name="Sharon I."/>
            <person name="Castelle C.J."/>
            <person name="Singh A."/>
            <person name="Wilkins M.J."/>
            <person name="Williams K.H."/>
            <person name="Banfield J.F."/>
        </authorList>
    </citation>
    <scope>NUCLEOTIDE SEQUENCE [LARGE SCALE GENOMIC DNA]</scope>
</reference>
<proteinExistence type="predicted"/>
<dbReference type="EMBL" id="LCNV01000051">
    <property type="protein sequence ID" value="KKU62325.1"/>
    <property type="molecule type" value="Genomic_DNA"/>
</dbReference>